<dbReference type="RefSeq" id="WP_256219550.1">
    <property type="nucleotide sequence ID" value="NZ_FPJA01000005.1"/>
</dbReference>
<dbReference type="Proteomes" id="UP000182958">
    <property type="component" value="Unassembled WGS sequence"/>
</dbReference>
<reference evidence="2" key="1">
    <citation type="submission" date="2016-11" db="EMBL/GenBank/DDBJ databases">
        <authorList>
            <person name="Varghese N."/>
            <person name="Submissions S."/>
        </authorList>
    </citation>
    <scope>NUCLEOTIDE SEQUENCE [LARGE SCALE GENOMIC DNA]</scope>
    <source>
        <strain evidence="2">C3</strain>
    </source>
</reference>
<keyword evidence="2" id="KW-1185">Reference proteome</keyword>
<evidence type="ECO:0000313" key="2">
    <source>
        <dbReference type="Proteomes" id="UP000182958"/>
    </source>
</evidence>
<sequence>MRNLQWWMAEFAAREKEYDFPGMAKCLTEARNELYREQERSAAGKEFLDKFLNVFVLSSFEALTTGEGQQALMYLETAEEILTKIYDKHLLIMKLYKAYALQALGDFSEAEKLYLEYLSYEPQDETIFLRLGNMAAQQKCWDKALEAYGHAINIKKNYREAMINIGVLARMLGDEETAAAMAIDEEMRQAGYHNIYILDNASTYPPLLAYYEEIKERVKVLYLKKNLGYKALWKSGILNVLDIQTPYVYTDPDVVPVAECSPDVLLQMLQLLRRYPYIKKQALALRPMILLLPAGRQFGRVKENVCGQRLHRIITLVQPNGWRRKAMFTAFLIKITPASPRAAIKVWRWPKGQSFYC</sequence>
<dbReference type="AlphaFoldDB" id="A0A1K1NC17"/>
<gene>
    <name evidence="1" type="ORF">SAMN02910323_1279</name>
</gene>
<organism evidence="1 2">
    <name type="scientific">Selenomonas ruminantium</name>
    <dbReference type="NCBI Taxonomy" id="971"/>
    <lineage>
        <taxon>Bacteria</taxon>
        <taxon>Bacillati</taxon>
        <taxon>Bacillota</taxon>
        <taxon>Negativicutes</taxon>
        <taxon>Selenomonadales</taxon>
        <taxon>Selenomonadaceae</taxon>
        <taxon>Selenomonas</taxon>
    </lineage>
</organism>
<dbReference type="SUPFAM" id="SSF48452">
    <property type="entry name" value="TPR-like"/>
    <property type="match status" value="1"/>
</dbReference>
<name>A0A1K1NC17_SELRU</name>
<accession>A0A1K1NC17</accession>
<dbReference type="InterPro" id="IPR019734">
    <property type="entry name" value="TPR_rpt"/>
</dbReference>
<dbReference type="InterPro" id="IPR011990">
    <property type="entry name" value="TPR-like_helical_dom_sf"/>
</dbReference>
<evidence type="ECO:0000313" key="1">
    <source>
        <dbReference type="EMBL" id="SFW31918.1"/>
    </source>
</evidence>
<dbReference type="Gene3D" id="1.25.40.10">
    <property type="entry name" value="Tetratricopeptide repeat domain"/>
    <property type="match status" value="1"/>
</dbReference>
<dbReference type="SMART" id="SM00028">
    <property type="entry name" value="TPR"/>
    <property type="match status" value="2"/>
</dbReference>
<proteinExistence type="predicted"/>
<dbReference type="EMBL" id="FPJA01000005">
    <property type="protein sequence ID" value="SFW31918.1"/>
    <property type="molecule type" value="Genomic_DNA"/>
</dbReference>
<protein>
    <submittedName>
        <fullName evidence="1">Uncharacterized protein</fullName>
    </submittedName>
</protein>